<evidence type="ECO:0000256" key="3">
    <source>
        <dbReference type="ARBA" id="ARBA00022741"/>
    </source>
</evidence>
<dbReference type="EMBL" id="REFR01000012">
    <property type="protein sequence ID" value="RMB04962.1"/>
    <property type="molecule type" value="Genomic_DNA"/>
</dbReference>
<evidence type="ECO:0000313" key="6">
    <source>
        <dbReference type="EMBL" id="RMB04962.1"/>
    </source>
</evidence>
<proteinExistence type="predicted"/>
<dbReference type="Proteomes" id="UP000271227">
    <property type="component" value="Unassembled WGS sequence"/>
</dbReference>
<dbReference type="GO" id="GO:0008115">
    <property type="term" value="F:sarcosine oxidase activity"/>
    <property type="evidence" value="ECO:0007669"/>
    <property type="project" value="InterPro"/>
</dbReference>
<dbReference type="SUPFAM" id="SSF51905">
    <property type="entry name" value="FAD/NAD(P)-binding domain"/>
    <property type="match status" value="1"/>
</dbReference>
<gene>
    <name evidence="6" type="ORF">BXY39_2536</name>
</gene>
<evidence type="ECO:0000256" key="2">
    <source>
        <dbReference type="ARBA" id="ARBA00022490"/>
    </source>
</evidence>
<dbReference type="GO" id="GO:0046653">
    <property type="term" value="P:tetrahydrofolate metabolic process"/>
    <property type="evidence" value="ECO:0007669"/>
    <property type="project" value="InterPro"/>
</dbReference>
<reference evidence="6 7" key="1">
    <citation type="submission" date="2018-10" db="EMBL/GenBank/DDBJ databases">
        <title>Genomic Encyclopedia of Archaeal and Bacterial Type Strains, Phase II (KMG-II): from individual species to whole genera.</title>
        <authorList>
            <person name="Goeker M."/>
        </authorList>
    </citation>
    <scope>NUCLEOTIDE SEQUENCE [LARGE SCALE GENOMIC DNA]</scope>
    <source>
        <strain evidence="6 7">DSM 25217</strain>
    </source>
</reference>
<evidence type="ECO:0000256" key="4">
    <source>
        <dbReference type="ARBA" id="ARBA00023002"/>
    </source>
</evidence>
<evidence type="ECO:0000259" key="5">
    <source>
        <dbReference type="Pfam" id="PF01266"/>
    </source>
</evidence>
<keyword evidence="4" id="KW-0560">Oxidoreductase</keyword>
<dbReference type="GO" id="GO:0005737">
    <property type="term" value="C:cytoplasm"/>
    <property type="evidence" value="ECO:0007669"/>
    <property type="project" value="UniProtKB-SubCell"/>
</dbReference>
<organism evidence="6 7">
    <name type="scientific">Eilatimonas milleporae</name>
    <dbReference type="NCBI Taxonomy" id="911205"/>
    <lineage>
        <taxon>Bacteria</taxon>
        <taxon>Pseudomonadati</taxon>
        <taxon>Pseudomonadota</taxon>
        <taxon>Alphaproteobacteria</taxon>
        <taxon>Kordiimonadales</taxon>
        <taxon>Kordiimonadaceae</taxon>
        <taxon>Eilatimonas</taxon>
    </lineage>
</organism>
<dbReference type="FunCoup" id="A0A3M0C6V7">
    <property type="interactions" value="271"/>
</dbReference>
<dbReference type="PANTHER" id="PTHR13847">
    <property type="entry name" value="SARCOSINE DEHYDROGENASE-RELATED"/>
    <property type="match status" value="1"/>
</dbReference>
<evidence type="ECO:0000256" key="1">
    <source>
        <dbReference type="ARBA" id="ARBA00004496"/>
    </source>
</evidence>
<dbReference type="PANTHER" id="PTHR13847:SF287">
    <property type="entry name" value="FAD-DEPENDENT OXIDOREDUCTASE DOMAIN-CONTAINING PROTEIN 1"/>
    <property type="match status" value="1"/>
</dbReference>
<feature type="domain" description="FAD dependent oxidoreductase" evidence="5">
    <location>
        <begin position="55"/>
        <end position="402"/>
    </location>
</feature>
<sequence length="437" mass="46737">MPRMAIPGRCRQPVRDHDGTPTLKYSALNLLRQGIAGHKGWPAAWASPEPKKSYDVIIIGGGGHGLATAHYLARNHGIASVAVLERAWIGGGNTGRNTTVVRSNYFFPESAAFYDFSLKLYEGLSDELNFNIMLSQRGMMTLAHSHHDLEMMNRSCNAMLINGVPAQMLTPDEIGKRAPALDMSADARHPVLGALMQERAGVARHDAVAWGYARQASAMGVDIIQNCEVTGFETVSGRVTGVRTSRGDIACERVGIAVAGHSSVMANMVGARLPLRSFALQAFVSEPLKPVLDTVVLSPATGVYVSQSDKGELVIGAGLDLYTSYAQRGNLPMIEDAVAGLIAMFPGFSRLRLLRQWAGIVDVVQDSTAIMDRLMYDGLYINCGWGTGGFKAIPAGGYTFAHMIAHNAAHPLTEGFGLDRFASGALIDEAAASGIAH</sequence>
<comment type="subcellular location">
    <subcellularLocation>
        <location evidence="1">Cytoplasm</location>
    </subcellularLocation>
</comment>
<protein>
    <submittedName>
        <fullName evidence="6">Sarcosine oxidase subunit beta</fullName>
    </submittedName>
</protein>
<keyword evidence="7" id="KW-1185">Reference proteome</keyword>
<dbReference type="NCBIfam" id="TIGR01373">
    <property type="entry name" value="soxB"/>
    <property type="match status" value="1"/>
</dbReference>
<dbReference type="InterPro" id="IPR036188">
    <property type="entry name" value="FAD/NAD-bd_sf"/>
</dbReference>
<evidence type="ECO:0000313" key="7">
    <source>
        <dbReference type="Proteomes" id="UP000271227"/>
    </source>
</evidence>
<comment type="caution">
    <text evidence="6">The sequence shown here is derived from an EMBL/GenBank/DDBJ whole genome shotgun (WGS) entry which is preliminary data.</text>
</comment>
<dbReference type="InParanoid" id="A0A3M0C6V7"/>
<dbReference type="GO" id="GO:0000166">
    <property type="term" value="F:nucleotide binding"/>
    <property type="evidence" value="ECO:0007669"/>
    <property type="project" value="UniProtKB-KW"/>
</dbReference>
<dbReference type="SUPFAM" id="SSF54373">
    <property type="entry name" value="FAD-linked reductases, C-terminal domain"/>
    <property type="match status" value="1"/>
</dbReference>
<dbReference type="Pfam" id="PF01266">
    <property type="entry name" value="DAO"/>
    <property type="match status" value="1"/>
</dbReference>
<dbReference type="Gene3D" id="3.50.50.60">
    <property type="entry name" value="FAD/NAD(P)-binding domain"/>
    <property type="match status" value="1"/>
</dbReference>
<dbReference type="InterPro" id="IPR006278">
    <property type="entry name" value="SoxB"/>
</dbReference>
<accession>A0A3M0C6V7</accession>
<keyword evidence="2" id="KW-0963">Cytoplasm</keyword>
<dbReference type="AlphaFoldDB" id="A0A3M0C6V7"/>
<dbReference type="InterPro" id="IPR006076">
    <property type="entry name" value="FAD-dep_OxRdtase"/>
</dbReference>
<dbReference type="Gene3D" id="3.30.9.10">
    <property type="entry name" value="D-Amino Acid Oxidase, subunit A, domain 2"/>
    <property type="match status" value="1"/>
</dbReference>
<keyword evidence="3" id="KW-0547">Nucleotide-binding</keyword>
<name>A0A3M0C6V7_9PROT</name>